<dbReference type="Gramene" id="PRQ29312">
    <property type="protein sequence ID" value="PRQ29312"/>
    <property type="gene ID" value="RchiOBHm_Chr5g0012551"/>
</dbReference>
<proteinExistence type="predicted"/>
<protein>
    <submittedName>
        <fullName evidence="1">Uncharacterized protein</fullName>
    </submittedName>
</protein>
<reference evidence="1 2" key="1">
    <citation type="journal article" date="2018" name="Nat. Genet.">
        <title>The Rosa genome provides new insights in the design of modern roses.</title>
        <authorList>
            <person name="Bendahmane M."/>
        </authorList>
    </citation>
    <scope>NUCLEOTIDE SEQUENCE [LARGE SCALE GENOMIC DNA]</scope>
    <source>
        <strain evidence="2">cv. Old Blush</strain>
    </source>
</reference>
<organism evidence="1 2">
    <name type="scientific">Rosa chinensis</name>
    <name type="common">China rose</name>
    <dbReference type="NCBI Taxonomy" id="74649"/>
    <lineage>
        <taxon>Eukaryota</taxon>
        <taxon>Viridiplantae</taxon>
        <taxon>Streptophyta</taxon>
        <taxon>Embryophyta</taxon>
        <taxon>Tracheophyta</taxon>
        <taxon>Spermatophyta</taxon>
        <taxon>Magnoliopsida</taxon>
        <taxon>eudicotyledons</taxon>
        <taxon>Gunneridae</taxon>
        <taxon>Pentapetalae</taxon>
        <taxon>rosids</taxon>
        <taxon>fabids</taxon>
        <taxon>Rosales</taxon>
        <taxon>Rosaceae</taxon>
        <taxon>Rosoideae</taxon>
        <taxon>Rosoideae incertae sedis</taxon>
        <taxon>Rosa</taxon>
    </lineage>
</organism>
<evidence type="ECO:0000313" key="2">
    <source>
        <dbReference type="Proteomes" id="UP000238479"/>
    </source>
</evidence>
<dbReference type="AlphaFoldDB" id="A0A2P6Q552"/>
<gene>
    <name evidence="1" type="ORF">RchiOBHm_Chr5g0012551</name>
</gene>
<sequence length="68" mass="7932">MFPIEAKVSWLMSLDGNWNLELLCNCFTENEVALILSIPIPNYHIKDKLIWHFSRNGVYTVKSGYWAT</sequence>
<keyword evidence="2" id="KW-1185">Reference proteome</keyword>
<dbReference type="Proteomes" id="UP000238479">
    <property type="component" value="Chromosome 5"/>
</dbReference>
<evidence type="ECO:0000313" key="1">
    <source>
        <dbReference type="EMBL" id="PRQ29312.1"/>
    </source>
</evidence>
<dbReference type="EMBL" id="PDCK01000043">
    <property type="protein sequence ID" value="PRQ29312.1"/>
    <property type="molecule type" value="Genomic_DNA"/>
</dbReference>
<accession>A0A2P6Q552</accession>
<name>A0A2P6Q552_ROSCH</name>
<comment type="caution">
    <text evidence="1">The sequence shown here is derived from an EMBL/GenBank/DDBJ whole genome shotgun (WGS) entry which is preliminary data.</text>
</comment>